<feature type="transmembrane region" description="Helical" evidence="1">
    <location>
        <begin position="221"/>
        <end position="240"/>
    </location>
</feature>
<feature type="transmembrane region" description="Helical" evidence="1">
    <location>
        <begin position="54"/>
        <end position="74"/>
    </location>
</feature>
<gene>
    <name evidence="2" type="ordered locus">Mmcs_3719</name>
</gene>
<reference evidence="2" key="1">
    <citation type="submission" date="2006-06" db="EMBL/GenBank/DDBJ databases">
        <title>Complete sequence of chromosome of Mycobacterium sp. MCS.</title>
        <authorList>
            <consortium name="US DOE Joint Genome Institute"/>
            <person name="Copeland A."/>
            <person name="Lucas S."/>
            <person name="Lapidus A."/>
            <person name="Barry K."/>
            <person name="Detter J.C."/>
            <person name="Glavina del Rio T."/>
            <person name="Hammon N."/>
            <person name="Israni S."/>
            <person name="Dalin E."/>
            <person name="Tice H."/>
            <person name="Pitluck S."/>
            <person name="Martinez M."/>
            <person name="Schmutz J."/>
            <person name="Larimer F."/>
            <person name="Land M."/>
            <person name="Hauser L."/>
            <person name="Kyrpides N."/>
            <person name="Kim E."/>
            <person name="Miller C.D."/>
            <person name="Hughes J.E."/>
            <person name="Anderson A.J."/>
            <person name="Sims R.C."/>
            <person name="Richardson P."/>
        </authorList>
    </citation>
    <scope>NUCLEOTIDE SEQUENCE [LARGE SCALE GENOMIC DNA]</scope>
    <source>
        <strain evidence="2">MCS</strain>
    </source>
</reference>
<evidence type="ECO:0000313" key="2">
    <source>
        <dbReference type="EMBL" id="ABG09825.1"/>
    </source>
</evidence>
<sequence>MTMLETREPNFARPVATHRGRIYLAVGLLTGVVFLGMTVAVQFGIIAPSFTADVIANLLFGVPVLLVPFVILWNAPGENRTRLDKAAELTLFYLPFTACSQIGYELMFLVGHPLGWWTPTADPGWKWLWWQYALADTRYVSGNPWIFALEVVGVITGIIVFTVWTRLIQVDLPTESRIRCLWVAFAGCAVLMSSTAVYFLAEVGAGFENIGQGAFGLGFKFIAENVPFIVLPPLVLYAIYLQIDYLTRRAATAAA</sequence>
<keyword evidence="1" id="KW-0812">Transmembrane</keyword>
<feature type="transmembrane region" description="Helical" evidence="1">
    <location>
        <begin position="86"/>
        <end position="104"/>
    </location>
</feature>
<feature type="transmembrane region" description="Helical" evidence="1">
    <location>
        <begin position="180"/>
        <end position="201"/>
    </location>
</feature>
<evidence type="ECO:0000256" key="1">
    <source>
        <dbReference type="SAM" id="Phobius"/>
    </source>
</evidence>
<feature type="transmembrane region" description="Helical" evidence="1">
    <location>
        <begin position="21"/>
        <end position="48"/>
    </location>
</feature>
<protein>
    <recommendedName>
        <fullName evidence="3">Emopamil-binding protein</fullName>
    </recommendedName>
</protein>
<evidence type="ECO:0008006" key="3">
    <source>
        <dbReference type="Google" id="ProtNLM"/>
    </source>
</evidence>
<proteinExistence type="predicted"/>
<accession>A0A5Q5BN13</accession>
<name>A0A5Q5BN13_MYCSS</name>
<keyword evidence="1" id="KW-0472">Membrane</keyword>
<dbReference type="AlphaFoldDB" id="A0A5Q5BN13"/>
<dbReference type="EMBL" id="CP000384">
    <property type="protein sequence ID" value="ABG09825.1"/>
    <property type="molecule type" value="Genomic_DNA"/>
</dbReference>
<dbReference type="KEGG" id="mmc:Mmcs_3719"/>
<keyword evidence="1" id="KW-1133">Transmembrane helix</keyword>
<organism evidence="2">
    <name type="scientific">Mycobacterium sp. (strain MCS)</name>
    <dbReference type="NCBI Taxonomy" id="164756"/>
    <lineage>
        <taxon>Bacteria</taxon>
        <taxon>Bacillati</taxon>
        <taxon>Actinomycetota</taxon>
        <taxon>Actinomycetes</taxon>
        <taxon>Mycobacteriales</taxon>
        <taxon>Mycobacteriaceae</taxon>
        <taxon>Mycobacterium</taxon>
    </lineage>
</organism>
<feature type="transmembrane region" description="Helical" evidence="1">
    <location>
        <begin position="145"/>
        <end position="168"/>
    </location>
</feature>